<evidence type="ECO:0000256" key="5">
    <source>
        <dbReference type="ARBA" id="ARBA00022692"/>
    </source>
</evidence>
<proteinExistence type="predicted"/>
<dbReference type="InterPro" id="IPR050297">
    <property type="entry name" value="LipidA_mod_glycosyltrf_83"/>
</dbReference>
<evidence type="ECO:0000256" key="2">
    <source>
        <dbReference type="ARBA" id="ARBA00022475"/>
    </source>
</evidence>
<feature type="transmembrane region" description="Helical" evidence="8">
    <location>
        <begin position="145"/>
        <end position="161"/>
    </location>
</feature>
<evidence type="ECO:0000256" key="1">
    <source>
        <dbReference type="ARBA" id="ARBA00004651"/>
    </source>
</evidence>
<sequence>MIKWIKQNRGEFLLISFILLLAAFFRFYKIDQYMTFLGDEGRDAIIVKSLLVDHDLPFIGPPTSVGNLYLGPLYYYMMVVSMAVFWLNPVAASGMVALIGVAAVGLIYYLAREWFGKYPALISSFLYAVSPVNINYSRFSWNPNPTPFFSLLAILGFYKAHKSRDFRWLILSGGVLAGALQMHYLALILVPVAGVLWLMELLSKTSKRFFLTGTVGAVLAFILLMFPLVLFDFRHNFLNYRGAQEMFFGKGEAVSFNLITRIGEIINIFNEKLIGRYIGGANWLVTLLVSMLIVLTLLISLKIKMAGKTLAWHYKVLSVWLILGLIGLSFYKNEIYDHYLGFLNPAPYLLIGGLLGYLKGKWQIIAGGVFVIVLGFVNFQKSPLLLPPNNQLGKTQEVARFIIDQSDNQPFNFALLAKSNYDSAYQYYLDLYGHKPKVVPVEITDQLFVVCEDEECIPINSPKYEISAYGWAKVEWIKEIDGIKVFKLIPNPSGK</sequence>
<dbReference type="Pfam" id="PF13231">
    <property type="entry name" value="PMT_2"/>
    <property type="match status" value="1"/>
</dbReference>
<dbReference type="GO" id="GO:0009103">
    <property type="term" value="P:lipopolysaccharide biosynthetic process"/>
    <property type="evidence" value="ECO:0007669"/>
    <property type="project" value="UniProtKB-ARBA"/>
</dbReference>
<dbReference type="PANTHER" id="PTHR33908">
    <property type="entry name" value="MANNOSYLTRANSFERASE YKCB-RELATED"/>
    <property type="match status" value="1"/>
</dbReference>
<keyword evidence="3" id="KW-0328">Glycosyltransferase</keyword>
<comment type="subcellular location">
    <subcellularLocation>
        <location evidence="1">Cell membrane</location>
        <topology evidence="1">Multi-pass membrane protein</topology>
    </subcellularLocation>
</comment>
<feature type="domain" description="Glycosyltransferase RgtA/B/C/D-like" evidence="9">
    <location>
        <begin position="72"/>
        <end position="224"/>
    </location>
</feature>
<evidence type="ECO:0000313" key="10">
    <source>
        <dbReference type="EMBL" id="KKR82577.1"/>
    </source>
</evidence>
<evidence type="ECO:0000259" key="9">
    <source>
        <dbReference type="Pfam" id="PF13231"/>
    </source>
</evidence>
<dbReference type="Proteomes" id="UP000034601">
    <property type="component" value="Unassembled WGS sequence"/>
</dbReference>
<dbReference type="InterPro" id="IPR038731">
    <property type="entry name" value="RgtA/B/C-like"/>
</dbReference>
<dbReference type="AlphaFoldDB" id="A0A0G0X4P2"/>
<comment type="caution">
    <text evidence="10">The sequence shown here is derived from an EMBL/GenBank/DDBJ whole genome shotgun (WGS) entry which is preliminary data.</text>
</comment>
<feature type="transmembrane region" description="Helical" evidence="8">
    <location>
        <begin position="281"/>
        <end position="300"/>
    </location>
</feature>
<feature type="transmembrane region" description="Helical" evidence="8">
    <location>
        <begin position="338"/>
        <end position="356"/>
    </location>
</feature>
<evidence type="ECO:0000256" key="4">
    <source>
        <dbReference type="ARBA" id="ARBA00022679"/>
    </source>
</evidence>
<evidence type="ECO:0000256" key="8">
    <source>
        <dbReference type="SAM" id="Phobius"/>
    </source>
</evidence>
<organism evidence="10 11">
    <name type="scientific">Candidatus Daviesbacteria bacterium GW2011_GWA2_40_9</name>
    <dbReference type="NCBI Taxonomy" id="1618424"/>
    <lineage>
        <taxon>Bacteria</taxon>
        <taxon>Candidatus Daviesiibacteriota</taxon>
    </lineage>
</organism>
<accession>A0A0G0X4P2</accession>
<feature type="transmembrane region" description="Helical" evidence="8">
    <location>
        <begin position="209"/>
        <end position="231"/>
    </location>
</feature>
<keyword evidence="2" id="KW-1003">Cell membrane</keyword>
<name>A0A0G0X4P2_9BACT</name>
<feature type="transmembrane region" description="Helical" evidence="8">
    <location>
        <begin position="68"/>
        <end position="87"/>
    </location>
</feature>
<keyword evidence="6 8" id="KW-1133">Transmembrane helix</keyword>
<reference evidence="10 11" key="1">
    <citation type="journal article" date="2015" name="Nature">
        <title>rRNA introns, odd ribosomes, and small enigmatic genomes across a large radiation of phyla.</title>
        <authorList>
            <person name="Brown C.T."/>
            <person name="Hug L.A."/>
            <person name="Thomas B.C."/>
            <person name="Sharon I."/>
            <person name="Castelle C.J."/>
            <person name="Singh A."/>
            <person name="Wilkins M.J."/>
            <person name="Williams K.H."/>
            <person name="Banfield J.F."/>
        </authorList>
    </citation>
    <scope>NUCLEOTIDE SEQUENCE [LARGE SCALE GENOMIC DNA]</scope>
</reference>
<evidence type="ECO:0000256" key="6">
    <source>
        <dbReference type="ARBA" id="ARBA00022989"/>
    </source>
</evidence>
<feature type="transmembrane region" description="Helical" evidence="8">
    <location>
        <begin position="168"/>
        <end position="197"/>
    </location>
</feature>
<evidence type="ECO:0000256" key="3">
    <source>
        <dbReference type="ARBA" id="ARBA00022676"/>
    </source>
</evidence>
<feature type="transmembrane region" description="Helical" evidence="8">
    <location>
        <begin position="362"/>
        <end position="379"/>
    </location>
</feature>
<protein>
    <submittedName>
        <fullName evidence="10">Oligosaccharyl transferase STT3 subunit</fullName>
    </submittedName>
</protein>
<keyword evidence="4 10" id="KW-0808">Transferase</keyword>
<keyword evidence="5 8" id="KW-0812">Transmembrane</keyword>
<dbReference type="EMBL" id="LCAB01000011">
    <property type="protein sequence ID" value="KKR82577.1"/>
    <property type="molecule type" value="Genomic_DNA"/>
</dbReference>
<dbReference type="GO" id="GO:0005886">
    <property type="term" value="C:plasma membrane"/>
    <property type="evidence" value="ECO:0007669"/>
    <property type="project" value="UniProtKB-SubCell"/>
</dbReference>
<dbReference type="GO" id="GO:0016763">
    <property type="term" value="F:pentosyltransferase activity"/>
    <property type="evidence" value="ECO:0007669"/>
    <property type="project" value="TreeGrafter"/>
</dbReference>
<feature type="transmembrane region" description="Helical" evidence="8">
    <location>
        <begin position="12"/>
        <end position="28"/>
    </location>
</feature>
<keyword evidence="7 8" id="KW-0472">Membrane</keyword>
<feature type="transmembrane region" description="Helical" evidence="8">
    <location>
        <begin position="94"/>
        <end position="111"/>
    </location>
</feature>
<evidence type="ECO:0000256" key="7">
    <source>
        <dbReference type="ARBA" id="ARBA00023136"/>
    </source>
</evidence>
<evidence type="ECO:0000313" key="11">
    <source>
        <dbReference type="Proteomes" id="UP000034601"/>
    </source>
</evidence>
<dbReference type="PANTHER" id="PTHR33908:SF11">
    <property type="entry name" value="MEMBRANE PROTEIN"/>
    <property type="match status" value="1"/>
</dbReference>
<gene>
    <name evidence="10" type="ORF">UU29_C0011G0024</name>
</gene>
<feature type="transmembrane region" description="Helical" evidence="8">
    <location>
        <begin position="312"/>
        <end position="331"/>
    </location>
</feature>